<feature type="domain" description="C2H2-type" evidence="3">
    <location>
        <begin position="332"/>
        <end position="359"/>
    </location>
</feature>
<dbReference type="PROSITE" id="PS50157">
    <property type="entry name" value="ZINC_FINGER_C2H2_2"/>
    <property type="match status" value="4"/>
</dbReference>
<dbReference type="InterPro" id="IPR036236">
    <property type="entry name" value="Znf_C2H2_sf"/>
</dbReference>
<dbReference type="Pfam" id="PF00096">
    <property type="entry name" value="zf-C2H2"/>
    <property type="match status" value="2"/>
</dbReference>
<dbReference type="InterPro" id="IPR013087">
    <property type="entry name" value="Znf_C2H2_type"/>
</dbReference>
<dbReference type="PANTHER" id="PTHR16515:SF35">
    <property type="entry name" value="FEZ FAMILY ZINC FINGER PROTEIN 2"/>
    <property type="match status" value="1"/>
</dbReference>
<keyword evidence="5" id="KW-1185">Reference proteome</keyword>
<keyword evidence="1" id="KW-0479">Metal-binding</keyword>
<evidence type="ECO:0000259" key="3">
    <source>
        <dbReference type="PROSITE" id="PS50157"/>
    </source>
</evidence>
<dbReference type="AlphaFoldDB" id="A0A1J1I258"/>
<feature type="domain" description="C2H2-type" evidence="3">
    <location>
        <begin position="304"/>
        <end position="331"/>
    </location>
</feature>
<keyword evidence="2" id="KW-0802">TPR repeat</keyword>
<evidence type="ECO:0000313" key="5">
    <source>
        <dbReference type="Proteomes" id="UP000183832"/>
    </source>
</evidence>
<evidence type="ECO:0000313" key="4">
    <source>
        <dbReference type="EMBL" id="CRK93850.1"/>
    </source>
</evidence>
<evidence type="ECO:0000256" key="2">
    <source>
        <dbReference type="PROSITE-ProRule" id="PRU00339"/>
    </source>
</evidence>
<keyword evidence="1" id="KW-0862">Zinc</keyword>
<keyword evidence="1" id="KW-0863">Zinc-finger</keyword>
<dbReference type="STRING" id="568069.A0A1J1I258"/>
<dbReference type="GO" id="GO:0010468">
    <property type="term" value="P:regulation of gene expression"/>
    <property type="evidence" value="ECO:0007669"/>
    <property type="project" value="TreeGrafter"/>
</dbReference>
<dbReference type="FunFam" id="3.30.160.60:FF:000882">
    <property type="entry name" value="Predicted gene, 21060"/>
    <property type="match status" value="1"/>
</dbReference>
<dbReference type="InterPro" id="IPR050331">
    <property type="entry name" value="Zinc_finger"/>
</dbReference>
<dbReference type="GO" id="GO:0005634">
    <property type="term" value="C:nucleus"/>
    <property type="evidence" value="ECO:0007669"/>
    <property type="project" value="TreeGrafter"/>
</dbReference>
<dbReference type="SUPFAM" id="SSF57667">
    <property type="entry name" value="beta-beta-alpha zinc fingers"/>
    <property type="match status" value="2"/>
</dbReference>
<organism evidence="4 5">
    <name type="scientific">Clunio marinus</name>
    <dbReference type="NCBI Taxonomy" id="568069"/>
    <lineage>
        <taxon>Eukaryota</taxon>
        <taxon>Metazoa</taxon>
        <taxon>Ecdysozoa</taxon>
        <taxon>Arthropoda</taxon>
        <taxon>Hexapoda</taxon>
        <taxon>Insecta</taxon>
        <taxon>Pterygota</taxon>
        <taxon>Neoptera</taxon>
        <taxon>Endopterygota</taxon>
        <taxon>Diptera</taxon>
        <taxon>Nematocera</taxon>
        <taxon>Chironomoidea</taxon>
        <taxon>Chironomidae</taxon>
        <taxon>Clunio</taxon>
    </lineage>
</organism>
<sequence>MIKEEVSEQIVVEIDSQNLPEYEENKSEIKFEENGKRCKNPEKYTEIYESYTKKEYEKCIAIINDVSEHHVEYEILKSACWINLGKNYPEAHRILDELLEEDSENAFTIYAKGLAYFHEEMWEQSIEYFSKARKLDESADMDRAEVMLEKAQAKLNLLERETTPETKGSQGSLKRTESLIKYRRSFGGTNNSRRFGCEICNHFFGKKFNLDRHNRSLHKRATPLNFPRKSTSTVSKIKQEIKHETTETENIKVTNKLKFRSFNRPGKSSATMKKGWAKCNVCKKAYKKSSLARHLIIHSGKKPHKCDQCPMAFFQKSDLSRHETTHSDEMNFECELCDKKFRIKKNLQVHKKRHHPESL</sequence>
<reference evidence="4 5" key="1">
    <citation type="submission" date="2015-04" db="EMBL/GenBank/DDBJ databases">
        <authorList>
            <person name="Syromyatnikov M.Y."/>
            <person name="Popov V.N."/>
        </authorList>
    </citation>
    <scope>NUCLEOTIDE SEQUENCE [LARGE SCALE GENOMIC DNA]</scope>
</reference>
<dbReference type="InterPro" id="IPR019734">
    <property type="entry name" value="TPR_rpt"/>
</dbReference>
<dbReference type="PROSITE" id="PS00028">
    <property type="entry name" value="ZINC_FINGER_C2H2_1"/>
    <property type="match status" value="3"/>
</dbReference>
<dbReference type="PANTHER" id="PTHR16515">
    <property type="entry name" value="PR DOMAIN ZINC FINGER PROTEIN"/>
    <property type="match status" value="1"/>
</dbReference>
<evidence type="ECO:0000256" key="1">
    <source>
        <dbReference type="PROSITE-ProRule" id="PRU00042"/>
    </source>
</evidence>
<accession>A0A1J1I258</accession>
<dbReference type="OrthoDB" id="7783476at2759"/>
<name>A0A1J1I258_9DIPT</name>
<dbReference type="SMART" id="SM00355">
    <property type="entry name" value="ZnF_C2H2"/>
    <property type="match status" value="4"/>
</dbReference>
<dbReference type="InterPro" id="IPR011990">
    <property type="entry name" value="TPR-like_helical_dom_sf"/>
</dbReference>
<dbReference type="SUPFAM" id="SSF48452">
    <property type="entry name" value="TPR-like"/>
    <property type="match status" value="1"/>
</dbReference>
<feature type="domain" description="C2H2-type" evidence="3">
    <location>
        <begin position="277"/>
        <end position="303"/>
    </location>
</feature>
<dbReference type="Gene3D" id="1.25.40.10">
    <property type="entry name" value="Tetratricopeptide repeat domain"/>
    <property type="match status" value="1"/>
</dbReference>
<dbReference type="Gene3D" id="3.30.160.60">
    <property type="entry name" value="Classic Zinc Finger"/>
    <property type="match status" value="3"/>
</dbReference>
<dbReference type="EMBL" id="CVRI01000038">
    <property type="protein sequence ID" value="CRK93850.1"/>
    <property type="molecule type" value="Genomic_DNA"/>
</dbReference>
<dbReference type="Proteomes" id="UP000183832">
    <property type="component" value="Unassembled WGS sequence"/>
</dbReference>
<dbReference type="PROSITE" id="PS50005">
    <property type="entry name" value="TPR"/>
    <property type="match status" value="1"/>
</dbReference>
<feature type="domain" description="C2H2-type" evidence="3">
    <location>
        <begin position="195"/>
        <end position="223"/>
    </location>
</feature>
<gene>
    <name evidence="4" type="ORF">CLUMA_CG007377</name>
</gene>
<protein>
    <submittedName>
        <fullName evidence="4">CLUMA_CG007377, isoform A</fullName>
    </submittedName>
</protein>
<feature type="repeat" description="TPR" evidence="2">
    <location>
        <begin position="106"/>
        <end position="139"/>
    </location>
</feature>
<dbReference type="GO" id="GO:0008270">
    <property type="term" value="F:zinc ion binding"/>
    <property type="evidence" value="ECO:0007669"/>
    <property type="project" value="UniProtKB-KW"/>
</dbReference>
<proteinExistence type="predicted"/>